<keyword evidence="3" id="KW-1003">Cell membrane</keyword>
<dbReference type="GO" id="GO:2000344">
    <property type="term" value="P:positive regulation of acrosome reaction"/>
    <property type="evidence" value="ECO:0007669"/>
    <property type="project" value="UniProtKB-UniRule"/>
</dbReference>
<dbReference type="Pfam" id="PF23344">
    <property type="entry name" value="ZP-N"/>
    <property type="match status" value="1"/>
</dbReference>
<keyword evidence="3" id="KW-0472">Membrane</keyword>
<evidence type="ECO:0000256" key="1">
    <source>
        <dbReference type="ARBA" id="ARBA00023157"/>
    </source>
</evidence>
<feature type="signal peptide" evidence="3">
    <location>
        <begin position="1"/>
        <end position="24"/>
    </location>
</feature>
<dbReference type="GeneTree" id="ENSGT01030000234567"/>
<proteinExistence type="inferred from homology"/>
<dbReference type="GO" id="GO:0035805">
    <property type="term" value="C:egg coat"/>
    <property type="evidence" value="ECO:0007669"/>
    <property type="project" value="UniProtKB-SubCell"/>
</dbReference>
<organism evidence="5 6">
    <name type="scientific">Gadus morhua</name>
    <name type="common">Atlantic cod</name>
    <dbReference type="NCBI Taxonomy" id="8049"/>
    <lineage>
        <taxon>Eukaryota</taxon>
        <taxon>Metazoa</taxon>
        <taxon>Chordata</taxon>
        <taxon>Craniata</taxon>
        <taxon>Vertebrata</taxon>
        <taxon>Euteleostomi</taxon>
        <taxon>Actinopterygii</taxon>
        <taxon>Neopterygii</taxon>
        <taxon>Teleostei</taxon>
        <taxon>Neoteleostei</taxon>
        <taxon>Acanthomorphata</taxon>
        <taxon>Zeiogadaria</taxon>
        <taxon>Gadariae</taxon>
        <taxon>Gadiformes</taxon>
        <taxon>Gadoidei</taxon>
        <taxon>Gadidae</taxon>
        <taxon>Gadus</taxon>
    </lineage>
</organism>
<accession>A0A8C5BCM4</accession>
<keyword evidence="2" id="KW-0325">Glycoprotein</keyword>
<dbReference type="AlphaFoldDB" id="A0A8C5BCM4"/>
<dbReference type="Ensembl" id="ENSGMOT00000060885.1">
    <property type="protein sequence ID" value="ENSGMOP00000044438.1"/>
    <property type="gene ID" value="ENSGMOG00000023028.1"/>
</dbReference>
<dbReference type="GO" id="GO:0005886">
    <property type="term" value="C:plasma membrane"/>
    <property type="evidence" value="ECO:0007669"/>
    <property type="project" value="UniProtKB-SubCell"/>
</dbReference>
<dbReference type="InterPro" id="IPR055356">
    <property type="entry name" value="ZP-N"/>
</dbReference>
<evidence type="ECO:0000256" key="2">
    <source>
        <dbReference type="ARBA" id="ARBA00023180"/>
    </source>
</evidence>
<dbReference type="GO" id="GO:0032190">
    <property type="term" value="F:acrosin binding"/>
    <property type="evidence" value="ECO:0007669"/>
    <property type="project" value="TreeGrafter"/>
</dbReference>
<dbReference type="PANTHER" id="PTHR11576:SF2">
    <property type="entry name" value="ZONA PELLUCIDA SPERM-BINDING PROTEIN 3"/>
    <property type="match status" value="1"/>
</dbReference>
<dbReference type="InterPro" id="IPR001507">
    <property type="entry name" value="ZP_dom"/>
</dbReference>
<dbReference type="InterPro" id="IPR048290">
    <property type="entry name" value="ZP_chr"/>
</dbReference>
<feature type="domain" description="ZP" evidence="4">
    <location>
        <begin position="53"/>
        <end position="318"/>
    </location>
</feature>
<dbReference type="GO" id="GO:0035803">
    <property type="term" value="P:egg coat formation"/>
    <property type="evidence" value="ECO:0007669"/>
    <property type="project" value="UniProtKB-UniRule"/>
</dbReference>
<keyword evidence="1 3" id="KW-1015">Disulfide bond</keyword>
<keyword evidence="3" id="KW-0272">Extracellular matrix</keyword>
<evidence type="ECO:0000259" key="4">
    <source>
        <dbReference type="PROSITE" id="PS51034"/>
    </source>
</evidence>
<dbReference type="PANTHER" id="PTHR11576">
    <property type="entry name" value="ZONA PELLUCIDA SPERM-BINDING PROTEIN 3"/>
    <property type="match status" value="1"/>
</dbReference>
<feature type="chain" id="PRO_5044963710" description="Zona pellucida sperm-binding protein 3" evidence="3">
    <location>
        <begin position="25"/>
        <end position="500"/>
    </location>
</feature>
<keyword evidence="6" id="KW-1185">Reference proteome</keyword>
<keyword evidence="3" id="KW-0964">Secreted</keyword>
<dbReference type="SMART" id="SM00241">
    <property type="entry name" value="ZP"/>
    <property type="match status" value="1"/>
</dbReference>
<dbReference type="PROSITE" id="PS51034">
    <property type="entry name" value="ZP_2"/>
    <property type="match status" value="1"/>
</dbReference>
<dbReference type="PRINTS" id="PR00023">
    <property type="entry name" value="ZPELLUCIDA"/>
</dbReference>
<comment type="subcellular location">
    <subcellularLocation>
        <location evidence="3">Zona pellucida</location>
    </subcellularLocation>
    <subcellularLocation>
        <location evidence="3">Cell membrane</location>
        <topology evidence="3">Single-pass type I membrane protein</topology>
    </subcellularLocation>
</comment>
<evidence type="ECO:0000256" key="3">
    <source>
        <dbReference type="RuleBase" id="RU367066"/>
    </source>
</evidence>
<reference evidence="5" key="2">
    <citation type="submission" date="2025-09" db="UniProtKB">
        <authorList>
            <consortium name="Ensembl"/>
        </authorList>
    </citation>
    <scope>IDENTIFICATION</scope>
</reference>
<protein>
    <recommendedName>
        <fullName evidence="3">Zona pellucida sperm-binding protein 3</fullName>
    </recommendedName>
</protein>
<dbReference type="GO" id="GO:0007339">
    <property type="term" value="P:binding of sperm to zona pellucida"/>
    <property type="evidence" value="ECO:0007669"/>
    <property type="project" value="UniProtKB-UniRule"/>
</dbReference>
<dbReference type="Pfam" id="PF00100">
    <property type="entry name" value="Zona_pellucida"/>
    <property type="match status" value="1"/>
</dbReference>
<dbReference type="OMA" id="PRIQNDK"/>
<keyword evidence="3" id="KW-0732">Signal</keyword>
<dbReference type="Proteomes" id="UP000694546">
    <property type="component" value="Chromosome 2"/>
</dbReference>
<comment type="domain">
    <text evidence="3">The ZP domain is involved in the polymerization of the ZP proteins to form the zona pellucida.</text>
</comment>
<dbReference type="InterPro" id="IPR042235">
    <property type="entry name" value="ZP-C_dom"/>
</dbReference>
<dbReference type="InterPro" id="IPR055355">
    <property type="entry name" value="ZP-C"/>
</dbReference>
<comment type="function">
    <text evidence="3">Component of the zona pellucida, an extracellular matrix surrounding oocytes which mediates sperm binding, induction of the acrosome reaction and prevents post-fertilization polyspermy. The zona pellucida is composed of 3 to 4 glycoproteins, ZP1, ZP2, ZP3, and ZP4. ZP3 is essential for sperm binding and zona matrix formation.</text>
</comment>
<evidence type="ECO:0000313" key="6">
    <source>
        <dbReference type="Proteomes" id="UP000694546"/>
    </source>
</evidence>
<comment type="PTM">
    <text evidence="3">Proteolytically cleaved before the transmembrane segment to yield the secreted ectodomain incorporated in the zona pellucida.</text>
</comment>
<comment type="similarity">
    <text evidence="3">Belongs to the ZP domain family. ZPC subfamily.</text>
</comment>
<dbReference type="GO" id="GO:0035804">
    <property type="term" value="F:structural constituent of egg coat"/>
    <property type="evidence" value="ECO:0007669"/>
    <property type="project" value="UniProtKB-UniRule"/>
</dbReference>
<name>A0A8C5BCM4_GADMO</name>
<reference evidence="5" key="1">
    <citation type="submission" date="2025-08" db="UniProtKB">
        <authorList>
            <consortium name="Ensembl"/>
        </authorList>
    </citation>
    <scope>IDENTIFICATION</scope>
</reference>
<sequence>MKTSTPFLLLTLLSSAICVPPSLALQPLQGKQTSTQQETFNGKGEHVETVAVSCYPDLMEITVKADMFEIGAPIQPSELRLGVVYGHACSALETSKEEYKIVVGLSDCGTKHWMTESSLVYTNLLIYTPATSEDGLIRMEEAVIPIECHYKRKYSLSSSPLQPTWIPFIGTQSAVETLDFNLRIMTSDWLHERSSNVFHLSEPICLEASIRVGNHMDLRVFMSSCVATLYPARESTPRYDFIENNGCLMDSQLQGAHSQFLPRTQDNKLRMVIDAFRFHQEEQGELYITCQLTATPVTVDAEKPMLQTKACTYMNGRWRSADGNDYLCGACGGQNEIGQPRSNGAFRPLSHANSAASSSWKSGLKEQVYDDEERVGPILVLPTKKSGFIPKEDVPPIISKMGSSAFHGSQWRSGMAPKMGMGSKKDLDERLIPERLLPSLEQRVHKELNKAEKYVTTKQEEDETSGDDEEISSLLCLICAGLWVSLCKHVFVCVCAFVNE</sequence>
<dbReference type="Gene3D" id="2.60.40.3210">
    <property type="entry name" value="Zona pellucida, ZP-N domain"/>
    <property type="match status" value="1"/>
</dbReference>
<dbReference type="Gene3D" id="2.60.40.4100">
    <property type="entry name" value="Zona pellucida, ZP-C domain"/>
    <property type="match status" value="1"/>
</dbReference>
<evidence type="ECO:0000313" key="5">
    <source>
        <dbReference type="Ensembl" id="ENSGMOP00000044438.1"/>
    </source>
</evidence>
<keyword evidence="3" id="KW-0165">Cleavage on pair of basic residues</keyword>